<dbReference type="OrthoDB" id="637682at2759"/>
<reference evidence="4" key="1">
    <citation type="journal article" date="2021" name="Front. Plant Sci.">
        <title>Chromosome-Scale Genome Assembly for Chinese Sour Jujube and Insights Into Its Genome Evolution and Domestication Signature.</title>
        <authorList>
            <person name="Shen L.-Y."/>
            <person name="Luo H."/>
            <person name="Wang X.-L."/>
            <person name="Wang X.-M."/>
            <person name="Qiu X.-J."/>
            <person name="Liu H."/>
            <person name="Zhou S.-S."/>
            <person name="Jia K.-H."/>
            <person name="Nie S."/>
            <person name="Bao Y.-T."/>
            <person name="Zhang R.-G."/>
            <person name="Yun Q.-Z."/>
            <person name="Chai Y.-H."/>
            <person name="Lu J.-Y."/>
            <person name="Li Y."/>
            <person name="Zhao S.-W."/>
            <person name="Mao J.-F."/>
            <person name="Jia S.-G."/>
            <person name="Mao Y.-M."/>
        </authorList>
    </citation>
    <scope>NUCLEOTIDE SEQUENCE</scope>
    <source>
        <strain evidence="4">AT0</strain>
        <tissue evidence="4">Leaf</tissue>
    </source>
</reference>
<gene>
    <name evidence="4" type="ORF">FEM48_Zijuj03G0027300</name>
</gene>
<dbReference type="GO" id="GO:0006353">
    <property type="term" value="P:DNA-templated transcription termination"/>
    <property type="evidence" value="ECO:0007669"/>
    <property type="project" value="UniProtKB-KW"/>
</dbReference>
<dbReference type="AlphaFoldDB" id="A0A978VMP9"/>
<evidence type="ECO:0000313" key="4">
    <source>
        <dbReference type="EMBL" id="KAH7536824.1"/>
    </source>
</evidence>
<dbReference type="FunFam" id="1.25.70.10:FF:000001">
    <property type="entry name" value="Mitochondrial transcription termination factor-like"/>
    <property type="match status" value="1"/>
</dbReference>
<dbReference type="GO" id="GO:0003676">
    <property type="term" value="F:nucleic acid binding"/>
    <property type="evidence" value="ECO:0007669"/>
    <property type="project" value="InterPro"/>
</dbReference>
<dbReference type="PANTHER" id="PTHR13068">
    <property type="entry name" value="CGI-12 PROTEIN-RELATED"/>
    <property type="match status" value="1"/>
</dbReference>
<dbReference type="Proteomes" id="UP000813462">
    <property type="component" value="Unassembled WGS sequence"/>
</dbReference>
<dbReference type="InterPro" id="IPR038538">
    <property type="entry name" value="MTERF_sf"/>
</dbReference>
<dbReference type="EMBL" id="JAEACU010000003">
    <property type="protein sequence ID" value="KAH7536824.1"/>
    <property type="molecule type" value="Genomic_DNA"/>
</dbReference>
<name>A0A978VMP9_ZIZJJ</name>
<comment type="caution">
    <text evidence="4">The sequence shown here is derived from an EMBL/GenBank/DDBJ whole genome shotgun (WGS) entry which is preliminary data.</text>
</comment>
<keyword evidence="2" id="KW-0805">Transcription regulation</keyword>
<dbReference type="PANTHER" id="PTHR13068:SF236">
    <property type="entry name" value="OS02G0749800 PROTEIN"/>
    <property type="match status" value="1"/>
</dbReference>
<dbReference type="Gene3D" id="1.25.70.10">
    <property type="entry name" value="Transcription termination factor 3, mitochondrial"/>
    <property type="match status" value="1"/>
</dbReference>
<evidence type="ECO:0000256" key="2">
    <source>
        <dbReference type="ARBA" id="ARBA00022472"/>
    </source>
</evidence>
<evidence type="ECO:0000256" key="3">
    <source>
        <dbReference type="ARBA" id="ARBA00022946"/>
    </source>
</evidence>
<organism evidence="4 5">
    <name type="scientific">Ziziphus jujuba var. spinosa</name>
    <dbReference type="NCBI Taxonomy" id="714518"/>
    <lineage>
        <taxon>Eukaryota</taxon>
        <taxon>Viridiplantae</taxon>
        <taxon>Streptophyta</taxon>
        <taxon>Embryophyta</taxon>
        <taxon>Tracheophyta</taxon>
        <taxon>Spermatophyta</taxon>
        <taxon>Magnoliopsida</taxon>
        <taxon>eudicotyledons</taxon>
        <taxon>Gunneridae</taxon>
        <taxon>Pentapetalae</taxon>
        <taxon>rosids</taxon>
        <taxon>fabids</taxon>
        <taxon>Rosales</taxon>
        <taxon>Rhamnaceae</taxon>
        <taxon>Paliureae</taxon>
        <taxon>Ziziphus</taxon>
    </lineage>
</organism>
<protein>
    <submittedName>
        <fullName evidence="4">Uncharacterized protein</fullName>
    </submittedName>
</protein>
<dbReference type="Pfam" id="PF02536">
    <property type="entry name" value="mTERF"/>
    <property type="match status" value="2"/>
</dbReference>
<keyword evidence="2" id="KW-0804">Transcription</keyword>
<dbReference type="SMART" id="SM00733">
    <property type="entry name" value="Mterf"/>
    <property type="match status" value="7"/>
</dbReference>
<keyword evidence="2" id="KW-0806">Transcription termination</keyword>
<evidence type="ECO:0000313" key="5">
    <source>
        <dbReference type="Proteomes" id="UP000813462"/>
    </source>
</evidence>
<dbReference type="InterPro" id="IPR003690">
    <property type="entry name" value="MTERF"/>
</dbReference>
<evidence type="ECO:0000256" key="1">
    <source>
        <dbReference type="ARBA" id="ARBA00007692"/>
    </source>
</evidence>
<proteinExistence type="inferred from homology"/>
<keyword evidence="3" id="KW-0809">Transit peptide</keyword>
<accession>A0A978VMP9</accession>
<sequence>MFRFLSKIPLRLPQVAIFIIPTSNANSNAIGQQLFLKSLSTLSPPSSSSSDSTVDYFINSLGLSPDSALTAAKLIRRQPTAKSDSVLELFRHYGFSSAQIADIFSRFPSLLLSDPQKNLKPKLEFLSKNGISGQALLSIVSTDPTILLRSLNKQIEPCIGFLKTFFKNNKAEIVSLLSVKRGTWVIHKFSETMAPNIETLRSHGVSDACIKKMIIVRPAALSRFADDFSEFVRVVKEMGFDPSSVMFIHGVCTFSGMKKDKWVSKMEVFKRFGWSEEEVRSLVVKQPKVMNSSSERLSKSLDFFMNKLGWSVDDISKYPTVLLLSFERRVFPRSIILKFLISKGHIDKKKMGSGFILPEDKFLKNFVMEYEEKLPQLLDMYQSKKQVI</sequence>
<comment type="similarity">
    <text evidence="1">Belongs to the mTERF family.</text>
</comment>